<feature type="chain" id="PRO_5044234131" description="Methyltransferase" evidence="1">
    <location>
        <begin position="21"/>
        <end position="122"/>
    </location>
</feature>
<dbReference type="HOGENOM" id="CLU_2031073_0_0_1"/>
<accession>A0A0D3I779</accession>
<dbReference type="GeneID" id="17253362"/>
<organism evidence="2 3">
    <name type="scientific">Emiliania huxleyi (strain CCMP1516)</name>
    <dbReference type="NCBI Taxonomy" id="280463"/>
    <lineage>
        <taxon>Eukaryota</taxon>
        <taxon>Haptista</taxon>
        <taxon>Haptophyta</taxon>
        <taxon>Prymnesiophyceae</taxon>
        <taxon>Isochrysidales</taxon>
        <taxon>Noelaerhabdaceae</taxon>
        <taxon>Emiliania</taxon>
    </lineage>
</organism>
<dbReference type="Proteomes" id="UP000013827">
    <property type="component" value="Unassembled WGS sequence"/>
</dbReference>
<reference evidence="3" key="1">
    <citation type="journal article" date="2013" name="Nature">
        <title>Pan genome of the phytoplankton Emiliania underpins its global distribution.</title>
        <authorList>
            <person name="Read B.A."/>
            <person name="Kegel J."/>
            <person name="Klute M.J."/>
            <person name="Kuo A."/>
            <person name="Lefebvre S.C."/>
            <person name="Maumus F."/>
            <person name="Mayer C."/>
            <person name="Miller J."/>
            <person name="Monier A."/>
            <person name="Salamov A."/>
            <person name="Young J."/>
            <person name="Aguilar M."/>
            <person name="Claverie J.M."/>
            <person name="Frickenhaus S."/>
            <person name="Gonzalez K."/>
            <person name="Herman E.K."/>
            <person name="Lin Y.C."/>
            <person name="Napier J."/>
            <person name="Ogata H."/>
            <person name="Sarno A.F."/>
            <person name="Shmutz J."/>
            <person name="Schroeder D."/>
            <person name="de Vargas C."/>
            <person name="Verret F."/>
            <person name="von Dassow P."/>
            <person name="Valentin K."/>
            <person name="Van de Peer Y."/>
            <person name="Wheeler G."/>
            <person name="Dacks J.B."/>
            <person name="Delwiche C.F."/>
            <person name="Dyhrman S.T."/>
            <person name="Glockner G."/>
            <person name="John U."/>
            <person name="Richards T."/>
            <person name="Worden A.Z."/>
            <person name="Zhang X."/>
            <person name="Grigoriev I.V."/>
            <person name="Allen A.E."/>
            <person name="Bidle K."/>
            <person name="Borodovsky M."/>
            <person name="Bowler C."/>
            <person name="Brownlee C."/>
            <person name="Cock J.M."/>
            <person name="Elias M."/>
            <person name="Gladyshev V.N."/>
            <person name="Groth M."/>
            <person name="Guda C."/>
            <person name="Hadaegh A."/>
            <person name="Iglesias-Rodriguez M.D."/>
            <person name="Jenkins J."/>
            <person name="Jones B.M."/>
            <person name="Lawson T."/>
            <person name="Leese F."/>
            <person name="Lindquist E."/>
            <person name="Lobanov A."/>
            <person name="Lomsadze A."/>
            <person name="Malik S.B."/>
            <person name="Marsh M.E."/>
            <person name="Mackinder L."/>
            <person name="Mock T."/>
            <person name="Mueller-Roeber B."/>
            <person name="Pagarete A."/>
            <person name="Parker M."/>
            <person name="Probert I."/>
            <person name="Quesneville H."/>
            <person name="Raines C."/>
            <person name="Rensing S.A."/>
            <person name="Riano-Pachon D.M."/>
            <person name="Richier S."/>
            <person name="Rokitta S."/>
            <person name="Shiraiwa Y."/>
            <person name="Soanes D.M."/>
            <person name="van der Giezen M."/>
            <person name="Wahlund T.M."/>
            <person name="Williams B."/>
            <person name="Wilson W."/>
            <person name="Wolfe G."/>
            <person name="Wurch L.L."/>
        </authorList>
    </citation>
    <scope>NUCLEOTIDE SEQUENCE</scope>
</reference>
<feature type="signal peptide" evidence="1">
    <location>
        <begin position="1"/>
        <end position="20"/>
    </location>
</feature>
<evidence type="ECO:0000313" key="2">
    <source>
        <dbReference type="EnsemblProtists" id="EOD07114"/>
    </source>
</evidence>
<name>A0A0D3I779_EMIH1</name>
<reference evidence="2" key="2">
    <citation type="submission" date="2024-10" db="UniProtKB">
        <authorList>
            <consortium name="EnsemblProtists"/>
        </authorList>
    </citation>
    <scope>IDENTIFICATION</scope>
</reference>
<proteinExistence type="predicted"/>
<keyword evidence="3" id="KW-1185">Reference proteome</keyword>
<dbReference type="KEGG" id="ehx:EMIHUDRAFT_461852"/>
<dbReference type="PaxDb" id="2903-EOD07114"/>
<evidence type="ECO:0000256" key="1">
    <source>
        <dbReference type="SAM" id="SignalP"/>
    </source>
</evidence>
<keyword evidence="1" id="KW-0732">Signal</keyword>
<dbReference type="RefSeq" id="XP_005759543.1">
    <property type="nucleotide sequence ID" value="XM_005759486.1"/>
</dbReference>
<dbReference type="AlphaFoldDB" id="A0A0D3I779"/>
<evidence type="ECO:0008006" key="4">
    <source>
        <dbReference type="Google" id="ProtNLM"/>
    </source>
</evidence>
<protein>
    <recommendedName>
        <fullName evidence="4">Methyltransferase</fullName>
    </recommendedName>
</protein>
<sequence length="122" mass="13109">MWRTVTIGTALLAAAALLMASRNAHKPAVANKSSLLSRRLSTTAEPAFEPLCSVDWKRSKCMRGEKVLPCPERPHSGATPIGTGAWELTETYTYFLDRGLTAAIAHLVDGGSVLEFGAGDFF</sequence>
<dbReference type="EnsemblProtists" id="EOD07114">
    <property type="protein sequence ID" value="EOD07114"/>
    <property type="gene ID" value="EMIHUDRAFT_461852"/>
</dbReference>
<evidence type="ECO:0000313" key="3">
    <source>
        <dbReference type="Proteomes" id="UP000013827"/>
    </source>
</evidence>